<protein>
    <recommendedName>
        <fullName evidence="3">CCZ1/INTU/HSP4 first Longin domain-containing protein</fullName>
    </recommendedName>
</protein>
<keyword evidence="5" id="KW-1185">Reference proteome</keyword>
<dbReference type="Proteomes" id="UP001291926">
    <property type="component" value="Unassembled WGS sequence"/>
</dbReference>
<feature type="domain" description="CCZ1/INTU/HSP4 first Longin" evidence="3">
    <location>
        <begin position="16"/>
        <end position="124"/>
    </location>
</feature>
<feature type="transmembrane region" description="Helical" evidence="2">
    <location>
        <begin position="143"/>
        <end position="162"/>
    </location>
</feature>
<keyword evidence="2" id="KW-1133">Transmembrane helix</keyword>
<dbReference type="InterPro" id="IPR043987">
    <property type="entry name" value="CCZ1/INTU/HSP4_longin_1"/>
</dbReference>
<evidence type="ECO:0000256" key="2">
    <source>
        <dbReference type="SAM" id="Phobius"/>
    </source>
</evidence>
<comment type="caution">
    <text evidence="4">The sequence shown here is derived from an EMBL/GenBank/DDBJ whole genome shotgun (WGS) entry which is preliminary data.</text>
</comment>
<comment type="similarity">
    <text evidence="1">Belongs to the CCZ1 family.</text>
</comment>
<dbReference type="EMBL" id="JAYDYQ010002533">
    <property type="protein sequence ID" value="KAK4485939.1"/>
    <property type="molecule type" value="Genomic_DNA"/>
</dbReference>
<organism evidence="4 5">
    <name type="scientific">Penstemon davidsonii</name>
    <dbReference type="NCBI Taxonomy" id="160366"/>
    <lineage>
        <taxon>Eukaryota</taxon>
        <taxon>Viridiplantae</taxon>
        <taxon>Streptophyta</taxon>
        <taxon>Embryophyta</taxon>
        <taxon>Tracheophyta</taxon>
        <taxon>Spermatophyta</taxon>
        <taxon>Magnoliopsida</taxon>
        <taxon>eudicotyledons</taxon>
        <taxon>Gunneridae</taxon>
        <taxon>Pentapetalae</taxon>
        <taxon>asterids</taxon>
        <taxon>lamiids</taxon>
        <taxon>Lamiales</taxon>
        <taxon>Plantaginaceae</taxon>
        <taxon>Cheloneae</taxon>
        <taxon>Penstemon</taxon>
    </lineage>
</organism>
<proteinExistence type="inferred from homology"/>
<name>A0ABR0DA75_9LAMI</name>
<accession>A0ABR0DA75</accession>
<dbReference type="InterPro" id="IPR013176">
    <property type="entry name" value="Ccz1"/>
</dbReference>
<dbReference type="PANTHER" id="PTHR13056">
    <property type="entry name" value="VACUOLAR FUSION PROTEIN CCZ1 HOMOLOG-RELATED"/>
    <property type="match status" value="1"/>
</dbReference>
<gene>
    <name evidence="4" type="ORF">RD792_008591</name>
</gene>
<evidence type="ECO:0000313" key="5">
    <source>
        <dbReference type="Proteomes" id="UP001291926"/>
    </source>
</evidence>
<reference evidence="4 5" key="1">
    <citation type="journal article" date="2023" name="bioRxiv">
        <title>Genome report: Whole genome sequence and annotation of Penstemon davidsonii.</title>
        <authorList>
            <person name="Ostevik K.L."/>
            <person name="Alabady M."/>
            <person name="Zhang M."/>
            <person name="Rausher M.D."/>
        </authorList>
    </citation>
    <scope>NUCLEOTIDE SEQUENCE [LARGE SCALE GENOMIC DNA]</scope>
    <source>
        <strain evidence="4">DNT005</strain>
        <tissue evidence="4">Whole leaf</tissue>
    </source>
</reference>
<keyword evidence="2" id="KW-0812">Transmembrane</keyword>
<sequence>MGLTSGSNANEAMKLCVFDLTRGQIEGQELEKILFFYPADLPISEQLSVIGLSEGLITFTRIFSPEAACEVIEAEMHSHIFYEAEPDIWMVMVIEKNESEAVWRIDALRRVLKEVHSLFVMFHGSVRELVDKEPTGGLVRTHLYYFIMDFLSAVSIGLLLLGCCHFHTLHFLFGPDFFIGKKLQLPNFRDSLKERGTVQMLTVGREAALEVQSLVRVLDSCAGNAKCYSLTMFKDLLVSTSLSPIDTVSLFTYAVLRLTPLALSSGTSSWSSTRKGNTACNTSAGALLANSGPLVDQYSNTHDTSPLGNRSYHVLRPLQHAKWSKGKDGFLATDIWGTEVNGLVPTSPKIRLHQTEEKMYMLPYQHRGLTVILLIPVSSINGEQGIATVKQQILENGSVKMLKVEEKLSRGWGGENAYHVSGYRYLLVDGDRYVSRASPPGKVTTLTKESLIGLSKLREEVDLEKSRVKWDNSECEKDMEVCIRAKNNAWLIARLTRENELYMVLEKANETLLYASEAVEKFSERYCNGTFSLD</sequence>
<keyword evidence="2" id="KW-0472">Membrane</keyword>
<evidence type="ECO:0000259" key="3">
    <source>
        <dbReference type="Pfam" id="PF19031"/>
    </source>
</evidence>
<evidence type="ECO:0000256" key="1">
    <source>
        <dbReference type="ARBA" id="ARBA00005352"/>
    </source>
</evidence>
<evidence type="ECO:0000313" key="4">
    <source>
        <dbReference type="EMBL" id="KAK4485939.1"/>
    </source>
</evidence>
<dbReference type="Pfam" id="PF19031">
    <property type="entry name" value="Intu_longin_1"/>
    <property type="match status" value="1"/>
</dbReference>
<dbReference type="PANTHER" id="PTHR13056:SF0">
    <property type="entry name" value="VACUOLAR FUSION PROTEIN CCZ1 HOMOLOG-RELATED"/>
    <property type="match status" value="1"/>
</dbReference>